<dbReference type="Proteomes" id="UP000624703">
    <property type="component" value="Unassembled WGS sequence"/>
</dbReference>
<accession>A0A8J7MDW0</accession>
<name>A0A8J7MDW0_9BACT</name>
<keyword evidence="3" id="KW-1185">Reference proteome</keyword>
<protein>
    <submittedName>
        <fullName evidence="2">Uncharacterized protein</fullName>
    </submittedName>
</protein>
<evidence type="ECO:0000313" key="2">
    <source>
        <dbReference type="EMBL" id="MBK1790039.1"/>
    </source>
</evidence>
<proteinExistence type="predicted"/>
<feature type="transmembrane region" description="Helical" evidence="1">
    <location>
        <begin position="12"/>
        <end position="29"/>
    </location>
</feature>
<dbReference type="AlphaFoldDB" id="A0A8J7MDW0"/>
<evidence type="ECO:0000256" key="1">
    <source>
        <dbReference type="SAM" id="Phobius"/>
    </source>
</evidence>
<reference evidence="2" key="1">
    <citation type="submission" date="2021-01" db="EMBL/GenBank/DDBJ databases">
        <title>Modified the classification status of verrucomicrobia.</title>
        <authorList>
            <person name="Feng X."/>
        </authorList>
    </citation>
    <scope>NUCLEOTIDE SEQUENCE</scope>
    <source>
        <strain evidence="2">_KCTC 22039</strain>
    </source>
</reference>
<gene>
    <name evidence="2" type="ORF">JIN82_02590</name>
</gene>
<organism evidence="2 3">
    <name type="scientific">Persicirhabdus sediminis</name>
    <dbReference type="NCBI Taxonomy" id="454144"/>
    <lineage>
        <taxon>Bacteria</taxon>
        <taxon>Pseudomonadati</taxon>
        <taxon>Verrucomicrobiota</taxon>
        <taxon>Verrucomicrobiia</taxon>
        <taxon>Verrucomicrobiales</taxon>
        <taxon>Verrucomicrobiaceae</taxon>
        <taxon>Persicirhabdus</taxon>
    </lineage>
</organism>
<dbReference type="RefSeq" id="WP_200310082.1">
    <property type="nucleotide sequence ID" value="NZ_JAENIM010000014.1"/>
</dbReference>
<evidence type="ECO:0000313" key="3">
    <source>
        <dbReference type="Proteomes" id="UP000624703"/>
    </source>
</evidence>
<keyword evidence="1" id="KW-0472">Membrane</keyword>
<dbReference type="EMBL" id="JAENIM010000014">
    <property type="protein sequence ID" value="MBK1790039.1"/>
    <property type="molecule type" value="Genomic_DNA"/>
</dbReference>
<feature type="transmembrane region" description="Helical" evidence="1">
    <location>
        <begin position="35"/>
        <end position="52"/>
    </location>
</feature>
<sequence length="215" mass="24045">MTIPNSRSEALWTGFLSVIVVVFGGLAVLNLANRVAIIPSVIWLLIIAWTLWRRGRDAGGTRRYFCDLLAVFLGRRFALSTNDETGQPSVRFGYELFGRRFYERTIPLDRIESVEWSPGQATSMAGRDMKDWSVALWYDHGDPEKSKKQHMLRKPDQDVYIVGPSRPKEDTAALGEDFLAFLRATGSTLLQGDTDSIYIREISATNIQQAGGGNG</sequence>
<keyword evidence="1" id="KW-0812">Transmembrane</keyword>
<keyword evidence="1" id="KW-1133">Transmembrane helix</keyword>
<comment type="caution">
    <text evidence="2">The sequence shown here is derived from an EMBL/GenBank/DDBJ whole genome shotgun (WGS) entry which is preliminary data.</text>
</comment>